<name>A7ILM3_XANP2</name>
<dbReference type="STRING" id="78245.Xaut_3689"/>
<feature type="domain" description="Peptidase S24/S26A/S26B/S26C" evidence="1">
    <location>
        <begin position="95"/>
        <end position="205"/>
    </location>
</feature>
<dbReference type="CDD" id="cd06462">
    <property type="entry name" value="Peptidase_S24_S26"/>
    <property type="match status" value="1"/>
</dbReference>
<dbReference type="Pfam" id="PF00717">
    <property type="entry name" value="Peptidase_S24"/>
    <property type="match status" value="1"/>
</dbReference>
<gene>
    <name evidence="2" type="ordered locus">Xaut_3689</name>
</gene>
<dbReference type="PhylomeDB" id="A7ILM3"/>
<protein>
    <submittedName>
        <fullName evidence="2">Putative phage repressor</fullName>
    </submittedName>
</protein>
<dbReference type="eggNOG" id="COG2932">
    <property type="taxonomic scope" value="Bacteria"/>
</dbReference>
<accession>A7ILM3</accession>
<dbReference type="OrthoDB" id="9792157at2"/>
<evidence type="ECO:0000259" key="1">
    <source>
        <dbReference type="Pfam" id="PF00717"/>
    </source>
</evidence>
<dbReference type="AlphaFoldDB" id="A7ILM3"/>
<organism evidence="2 3">
    <name type="scientific">Xanthobacter autotrophicus (strain ATCC BAA-1158 / Py2)</name>
    <dbReference type="NCBI Taxonomy" id="78245"/>
    <lineage>
        <taxon>Bacteria</taxon>
        <taxon>Pseudomonadati</taxon>
        <taxon>Pseudomonadota</taxon>
        <taxon>Alphaproteobacteria</taxon>
        <taxon>Hyphomicrobiales</taxon>
        <taxon>Xanthobacteraceae</taxon>
        <taxon>Xanthobacter</taxon>
    </lineage>
</organism>
<keyword evidence="3" id="KW-1185">Reference proteome</keyword>
<proteinExistence type="predicted"/>
<dbReference type="KEGG" id="xau:Xaut_3689"/>
<dbReference type="InterPro" id="IPR015927">
    <property type="entry name" value="Peptidase_S24_S26A/B/C"/>
</dbReference>
<dbReference type="Gene3D" id="2.10.109.10">
    <property type="entry name" value="Umud Fragment, subunit A"/>
    <property type="match status" value="1"/>
</dbReference>
<evidence type="ECO:0000313" key="3">
    <source>
        <dbReference type="Proteomes" id="UP000002417"/>
    </source>
</evidence>
<dbReference type="EMBL" id="CP000781">
    <property type="protein sequence ID" value="ABS68916.1"/>
    <property type="molecule type" value="Genomic_DNA"/>
</dbReference>
<reference evidence="2 3" key="1">
    <citation type="submission" date="2007-07" db="EMBL/GenBank/DDBJ databases">
        <title>Complete sequence of chromosome of Xanthobacter autotrophicus Py2.</title>
        <authorList>
            <consortium name="US DOE Joint Genome Institute"/>
            <person name="Copeland A."/>
            <person name="Lucas S."/>
            <person name="Lapidus A."/>
            <person name="Barry K."/>
            <person name="Glavina del Rio T."/>
            <person name="Hammon N."/>
            <person name="Israni S."/>
            <person name="Dalin E."/>
            <person name="Tice H."/>
            <person name="Pitluck S."/>
            <person name="Sims D."/>
            <person name="Brettin T."/>
            <person name="Bruce D."/>
            <person name="Detter J.C."/>
            <person name="Han C."/>
            <person name="Tapia R."/>
            <person name="Brainard J."/>
            <person name="Schmutz J."/>
            <person name="Larimer F."/>
            <person name="Land M."/>
            <person name="Hauser L."/>
            <person name="Kyrpides N."/>
            <person name="Kim E."/>
            <person name="Ensigns S.A."/>
            <person name="Richardson P."/>
        </authorList>
    </citation>
    <scope>NUCLEOTIDE SEQUENCE [LARGE SCALE GENOMIC DNA]</scope>
    <source>
        <strain evidence="3">ATCC BAA-1158 / Py2</strain>
    </source>
</reference>
<sequence length="227" mass="25234">MDAARQLILDRIADLGTDLKAVSLALGRNHAYLQQFISRGVPGELGERDRKKLAIILKVNDEHLRSRPVEHIDSMDVASLVDRSKKRKPDQEVRVVGYIGAGAEVHTVDDHEKGAGLDLVQVDFPVKHGTVGVIVRGDSMLPMFEDGDLIGYIRDASGPEQLIGKICVVKVVDGPTYIKRLKRGTEPGLYTLVSANARDIEDVDIEWAARYRFHLPADEWHRLRGAD</sequence>
<dbReference type="HOGENOM" id="CLU_088925_1_0_5"/>
<dbReference type="InterPro" id="IPR036286">
    <property type="entry name" value="LexA/Signal_pep-like_sf"/>
</dbReference>
<evidence type="ECO:0000313" key="2">
    <source>
        <dbReference type="EMBL" id="ABS68916.1"/>
    </source>
</evidence>
<dbReference type="SUPFAM" id="SSF51306">
    <property type="entry name" value="LexA/Signal peptidase"/>
    <property type="match status" value="1"/>
</dbReference>
<dbReference type="Proteomes" id="UP000002417">
    <property type="component" value="Chromosome"/>
</dbReference>